<dbReference type="Pfam" id="PF00294">
    <property type="entry name" value="PfkB"/>
    <property type="match status" value="1"/>
</dbReference>
<dbReference type="PRINTS" id="PR00990">
    <property type="entry name" value="RIBOKINASE"/>
</dbReference>
<feature type="active site" description="Proton acceptor" evidence="12">
    <location>
        <position position="256"/>
    </location>
</feature>
<keyword evidence="9 12" id="KW-0460">Magnesium</keyword>
<dbReference type="SUPFAM" id="SSF53613">
    <property type="entry name" value="Ribokinase-like"/>
    <property type="match status" value="1"/>
</dbReference>
<keyword evidence="7 12" id="KW-0418">Kinase</keyword>
<dbReference type="EMBL" id="JAKRYL010000001">
    <property type="protein sequence ID" value="MCL7745706.1"/>
    <property type="molecule type" value="Genomic_DNA"/>
</dbReference>
<comment type="pathway">
    <text evidence="12">Carbohydrate metabolism; D-ribose degradation; D-ribose 5-phosphate from beta-D-ribopyranose: step 2/2.</text>
</comment>
<feature type="binding site" evidence="12">
    <location>
        <position position="252"/>
    </location>
    <ligand>
        <name>K(+)</name>
        <dbReference type="ChEBI" id="CHEBI:29103"/>
    </ligand>
</feature>
<dbReference type="GO" id="GO:0046872">
    <property type="term" value="F:metal ion binding"/>
    <property type="evidence" value="ECO:0007669"/>
    <property type="project" value="UniProtKB-KW"/>
</dbReference>
<feature type="binding site" evidence="12">
    <location>
        <position position="286"/>
    </location>
    <ligand>
        <name>K(+)</name>
        <dbReference type="ChEBI" id="CHEBI:29103"/>
    </ligand>
</feature>
<keyword evidence="4 12" id="KW-0808">Transferase</keyword>
<protein>
    <recommendedName>
        <fullName evidence="3 12">Ribokinase</fullName>
        <shortName evidence="12">RK</shortName>
        <ecNumber evidence="2 12">2.7.1.15</ecNumber>
    </recommendedName>
</protein>
<dbReference type="Proteomes" id="UP001139150">
    <property type="component" value="Unassembled WGS sequence"/>
</dbReference>
<evidence type="ECO:0000259" key="13">
    <source>
        <dbReference type="Pfam" id="PF00294"/>
    </source>
</evidence>
<comment type="subcellular location">
    <subcellularLocation>
        <location evidence="12">Cytoplasm</location>
    </subcellularLocation>
</comment>
<dbReference type="InterPro" id="IPR011611">
    <property type="entry name" value="PfkB_dom"/>
</dbReference>
<organism evidence="14 15">
    <name type="scientific">Halalkalibacter alkaliphilus</name>
    <dbReference type="NCBI Taxonomy" id="2917993"/>
    <lineage>
        <taxon>Bacteria</taxon>
        <taxon>Bacillati</taxon>
        <taxon>Bacillota</taxon>
        <taxon>Bacilli</taxon>
        <taxon>Bacillales</taxon>
        <taxon>Bacillaceae</taxon>
        <taxon>Halalkalibacter</taxon>
    </lineage>
</organism>
<dbReference type="PROSITE" id="PS00584">
    <property type="entry name" value="PFKB_KINASES_2"/>
    <property type="match status" value="1"/>
</dbReference>
<feature type="binding site" evidence="12">
    <location>
        <begin position="14"/>
        <end position="16"/>
    </location>
    <ligand>
        <name>substrate</name>
    </ligand>
</feature>
<evidence type="ECO:0000256" key="8">
    <source>
        <dbReference type="ARBA" id="ARBA00022840"/>
    </source>
</evidence>
<comment type="similarity">
    <text evidence="12">Belongs to the carbohydrate kinase PfkB family. Ribokinase subfamily.</text>
</comment>
<comment type="function">
    <text evidence="12">Catalyzes the phosphorylation of ribose at O-5 in a reaction requiring ATP and magnesium. The resulting D-ribose-5-phosphate can then be used either for sythesis of nucleotides, histidine, and tryptophan, or as a component of the pentose phosphate pathway.</text>
</comment>
<keyword evidence="10 12" id="KW-0630">Potassium</keyword>
<keyword evidence="11 12" id="KW-0119">Carbohydrate metabolism</keyword>
<evidence type="ECO:0000313" key="15">
    <source>
        <dbReference type="Proteomes" id="UP001139150"/>
    </source>
</evidence>
<proteinExistence type="inferred from homology"/>
<feature type="binding site" evidence="12">
    <location>
        <position position="142"/>
    </location>
    <ligand>
        <name>substrate</name>
    </ligand>
</feature>
<evidence type="ECO:0000256" key="11">
    <source>
        <dbReference type="ARBA" id="ARBA00023277"/>
    </source>
</evidence>
<dbReference type="CDD" id="cd01174">
    <property type="entry name" value="ribokinase"/>
    <property type="match status" value="1"/>
</dbReference>
<keyword evidence="12" id="KW-0963">Cytoplasm</keyword>
<evidence type="ECO:0000256" key="3">
    <source>
        <dbReference type="ARBA" id="ARBA00016943"/>
    </source>
</evidence>
<evidence type="ECO:0000256" key="5">
    <source>
        <dbReference type="ARBA" id="ARBA00022723"/>
    </source>
</evidence>
<dbReference type="PANTHER" id="PTHR10584:SF166">
    <property type="entry name" value="RIBOKINASE"/>
    <property type="match status" value="1"/>
</dbReference>
<evidence type="ECO:0000256" key="4">
    <source>
        <dbReference type="ARBA" id="ARBA00022679"/>
    </source>
</evidence>
<feature type="binding site" evidence="12">
    <location>
        <begin position="255"/>
        <end position="256"/>
    </location>
    <ligand>
        <name>ATP</name>
        <dbReference type="ChEBI" id="CHEBI:30616"/>
    </ligand>
</feature>
<evidence type="ECO:0000256" key="7">
    <source>
        <dbReference type="ARBA" id="ARBA00022777"/>
    </source>
</evidence>
<feature type="binding site" evidence="12">
    <location>
        <begin position="42"/>
        <end position="46"/>
    </location>
    <ligand>
        <name>substrate</name>
    </ligand>
</feature>
<feature type="binding site" evidence="12">
    <location>
        <position position="289"/>
    </location>
    <ligand>
        <name>K(+)</name>
        <dbReference type="ChEBI" id="CHEBI:29103"/>
    </ligand>
</feature>
<dbReference type="GO" id="GO:0004747">
    <property type="term" value="F:ribokinase activity"/>
    <property type="evidence" value="ECO:0007669"/>
    <property type="project" value="UniProtKB-UniRule"/>
</dbReference>
<comment type="cofactor">
    <cofactor evidence="12">
        <name>Mg(2+)</name>
        <dbReference type="ChEBI" id="CHEBI:18420"/>
    </cofactor>
    <text evidence="12">Requires a divalent cation, most likely magnesium in vivo, as an electrophilic catalyst to aid phosphoryl group transfer. It is the chelate of the metal and the nucleotide that is the actual substrate.</text>
</comment>
<dbReference type="InterPro" id="IPR011877">
    <property type="entry name" value="Ribokinase"/>
</dbReference>
<dbReference type="GO" id="GO:0005524">
    <property type="term" value="F:ATP binding"/>
    <property type="evidence" value="ECO:0007669"/>
    <property type="project" value="UniProtKB-UniRule"/>
</dbReference>
<dbReference type="InterPro" id="IPR029056">
    <property type="entry name" value="Ribokinase-like"/>
</dbReference>
<evidence type="ECO:0000256" key="9">
    <source>
        <dbReference type="ARBA" id="ARBA00022842"/>
    </source>
</evidence>
<dbReference type="Gene3D" id="3.40.1190.20">
    <property type="match status" value="1"/>
</dbReference>
<dbReference type="NCBIfam" id="TIGR02152">
    <property type="entry name" value="D_ribokin_bact"/>
    <property type="match status" value="1"/>
</dbReference>
<feature type="binding site" evidence="12">
    <location>
        <position position="291"/>
    </location>
    <ligand>
        <name>K(+)</name>
        <dbReference type="ChEBI" id="CHEBI:29103"/>
    </ligand>
</feature>
<name>A0A9X2CQE1_9BACI</name>
<feature type="domain" description="Carbohydrate kinase PfkB" evidence="13">
    <location>
        <begin position="6"/>
        <end position="298"/>
    </location>
</feature>
<dbReference type="InterPro" id="IPR002139">
    <property type="entry name" value="Ribo/fructo_kinase"/>
</dbReference>
<dbReference type="PANTHER" id="PTHR10584">
    <property type="entry name" value="SUGAR KINASE"/>
    <property type="match status" value="1"/>
</dbReference>
<keyword evidence="15" id="KW-1185">Reference proteome</keyword>
<reference evidence="14" key="1">
    <citation type="submission" date="2022-02" db="EMBL/GenBank/DDBJ databases">
        <title>Halalkalibacter sp. nov. isolated from Lonar Lake, India.</title>
        <authorList>
            <person name="Joshi A."/>
            <person name="Thite S."/>
            <person name="Lodha T."/>
        </authorList>
    </citation>
    <scope>NUCLEOTIDE SEQUENCE</scope>
    <source>
        <strain evidence="14">MEB205</strain>
    </source>
</reference>
<dbReference type="GO" id="GO:0005829">
    <property type="term" value="C:cytosol"/>
    <property type="evidence" value="ECO:0007669"/>
    <property type="project" value="TreeGrafter"/>
</dbReference>
<comment type="activity regulation">
    <text evidence="12">Activated by a monovalent cation that binds near, but not in, the active site. The most likely occupant of the site in vivo is potassium. Ion binding induces a conformational change that may alter substrate affinity.</text>
</comment>
<feature type="binding site" evidence="12">
    <location>
        <position position="280"/>
    </location>
    <ligand>
        <name>ATP</name>
        <dbReference type="ChEBI" id="CHEBI:30616"/>
    </ligand>
</feature>
<dbReference type="AlphaFoldDB" id="A0A9X2CQE1"/>
<keyword evidence="6 12" id="KW-0547">Nucleotide-binding</keyword>
<evidence type="ECO:0000256" key="2">
    <source>
        <dbReference type="ARBA" id="ARBA00012035"/>
    </source>
</evidence>
<feature type="binding site" evidence="12">
    <location>
        <position position="256"/>
    </location>
    <ligand>
        <name>substrate</name>
    </ligand>
</feature>
<evidence type="ECO:0000256" key="10">
    <source>
        <dbReference type="ARBA" id="ARBA00022958"/>
    </source>
</evidence>
<feature type="binding site" evidence="12">
    <location>
        <begin position="222"/>
        <end position="227"/>
    </location>
    <ligand>
        <name>ATP</name>
        <dbReference type="ChEBI" id="CHEBI:30616"/>
    </ligand>
</feature>
<evidence type="ECO:0000313" key="14">
    <source>
        <dbReference type="EMBL" id="MCL7745706.1"/>
    </source>
</evidence>
<comment type="subunit">
    <text evidence="12">Homodimer.</text>
</comment>
<dbReference type="InterPro" id="IPR002173">
    <property type="entry name" value="Carboh/pur_kinase_PfkB_CS"/>
</dbReference>
<dbReference type="HAMAP" id="MF_01987">
    <property type="entry name" value="Ribokinase"/>
    <property type="match status" value="1"/>
</dbReference>
<dbReference type="EC" id="2.7.1.15" evidence="2 12"/>
<feature type="binding site" evidence="12">
    <location>
        <position position="186"/>
    </location>
    <ligand>
        <name>ATP</name>
        <dbReference type="ChEBI" id="CHEBI:30616"/>
    </ligand>
</feature>
<keyword evidence="5 12" id="KW-0479">Metal-binding</keyword>
<evidence type="ECO:0000256" key="1">
    <source>
        <dbReference type="ARBA" id="ARBA00005380"/>
    </source>
</evidence>
<feature type="binding site" evidence="12">
    <location>
        <position position="250"/>
    </location>
    <ligand>
        <name>K(+)</name>
        <dbReference type="ChEBI" id="CHEBI:29103"/>
    </ligand>
</feature>
<accession>A0A9X2CQE1</accession>
<comment type="caution">
    <text evidence="14">The sequence shown here is derived from an EMBL/GenBank/DDBJ whole genome shotgun (WGS) entry which is preliminary data.</text>
</comment>
<dbReference type="GO" id="GO:0019303">
    <property type="term" value="P:D-ribose catabolic process"/>
    <property type="evidence" value="ECO:0007669"/>
    <property type="project" value="UniProtKB-UniRule"/>
</dbReference>
<gene>
    <name evidence="12 14" type="primary">rbsK</name>
    <name evidence="14" type="ORF">MF646_01110</name>
</gene>
<evidence type="ECO:0000256" key="12">
    <source>
        <dbReference type="HAMAP-Rule" id="MF_01987"/>
    </source>
</evidence>
<keyword evidence="8 12" id="KW-0067">ATP-binding</keyword>
<evidence type="ECO:0000256" key="6">
    <source>
        <dbReference type="ARBA" id="ARBA00022741"/>
    </source>
</evidence>
<comment type="similarity">
    <text evidence="1">Belongs to the carbohydrate kinase pfkB family.</text>
</comment>
<dbReference type="RefSeq" id="WP_250094638.1">
    <property type="nucleotide sequence ID" value="NZ_JAKRYL010000001.1"/>
</dbReference>
<comment type="catalytic activity">
    <reaction evidence="12">
        <text>D-ribose + ATP = D-ribose 5-phosphate + ADP + H(+)</text>
        <dbReference type="Rhea" id="RHEA:13697"/>
        <dbReference type="ChEBI" id="CHEBI:15378"/>
        <dbReference type="ChEBI" id="CHEBI:30616"/>
        <dbReference type="ChEBI" id="CHEBI:47013"/>
        <dbReference type="ChEBI" id="CHEBI:78346"/>
        <dbReference type="ChEBI" id="CHEBI:456216"/>
        <dbReference type="EC" id="2.7.1.15"/>
    </reaction>
</comment>
<comment type="caution">
    <text evidence="12">Lacks conserved residue(s) required for the propagation of feature annotation.</text>
</comment>
<sequence>MNRKPRITVIGSSNVDYVVRSATYPQVGETIIGTSFQEFMGGKGANQAVAAARLGGDVSFISSVGADSQGVQIKENLSNECVNIDGIYTSPNNSSGIAFINVSNDTNKITVIPGANYDLLPEHIDQQERLIASSDIILVQLEIPLETVSKAMELATLHSIPIILNPAPAQPLSAELIGKTTYLTPNFSEMQAMTGLDLKNQQDLEIGFSQLFKQRVKNIILTRGEDGVIFSSHSNQTLQEVKSVKVVPVDTTGAGDTFNGALAYSLASGNDLEAAIRFSNLAAALSVTKNGAQLGMPTNEEMHGYASKL</sequence>